<dbReference type="SUPFAM" id="SSF54975">
    <property type="entry name" value="Acylphosphatase/BLUF domain-like"/>
    <property type="match status" value="1"/>
</dbReference>
<dbReference type="InterPro" id="IPR017945">
    <property type="entry name" value="DHBP_synth_RibB-like_a/b_dom"/>
</dbReference>
<comment type="catalytic activity">
    <reaction evidence="9">
        <text>an acyl phosphate + H2O = a carboxylate + phosphate + H(+)</text>
        <dbReference type="Rhea" id="RHEA:14965"/>
        <dbReference type="ChEBI" id="CHEBI:15377"/>
        <dbReference type="ChEBI" id="CHEBI:15378"/>
        <dbReference type="ChEBI" id="CHEBI:29067"/>
        <dbReference type="ChEBI" id="CHEBI:43474"/>
        <dbReference type="ChEBI" id="CHEBI:59918"/>
        <dbReference type="EC" id="3.6.1.7"/>
    </reaction>
</comment>
<dbReference type="InterPro" id="IPR004421">
    <property type="entry name" value="Carbamoyltransferase_HypF"/>
</dbReference>
<dbReference type="InterPro" id="IPR051060">
    <property type="entry name" value="Carbamoyltrans_HypF-like"/>
</dbReference>
<evidence type="ECO:0000259" key="11">
    <source>
        <dbReference type="PROSITE" id="PS51163"/>
    </source>
</evidence>
<dbReference type="AlphaFoldDB" id="A0A9J6RNE0"/>
<keyword evidence="13" id="KW-1185">Reference proteome</keyword>
<dbReference type="EMBL" id="JAPTGG010000009">
    <property type="protein sequence ID" value="MCZ0865833.1"/>
    <property type="molecule type" value="Genomic_DNA"/>
</dbReference>
<dbReference type="GO" id="GO:0051604">
    <property type="term" value="P:protein maturation"/>
    <property type="evidence" value="ECO:0007669"/>
    <property type="project" value="TreeGrafter"/>
</dbReference>
<dbReference type="GO" id="GO:0003998">
    <property type="term" value="F:acylphosphatase activity"/>
    <property type="evidence" value="ECO:0007669"/>
    <property type="project" value="UniProtKB-EC"/>
</dbReference>
<gene>
    <name evidence="12" type="primary">hypF</name>
    <name evidence="12" type="ORF">O0V09_11510</name>
</gene>
<keyword evidence="5" id="KW-0863">Zinc-finger</keyword>
<dbReference type="Gene3D" id="3.30.420.360">
    <property type="match status" value="1"/>
</dbReference>
<name>A0A9J6RNE0_9GAMM</name>
<dbReference type="GO" id="GO:0016874">
    <property type="term" value="F:ligase activity"/>
    <property type="evidence" value="ECO:0007669"/>
    <property type="project" value="UniProtKB-UniRule"/>
</dbReference>
<dbReference type="InterPro" id="IPR036046">
    <property type="entry name" value="Acylphosphatase-like_dom_sf"/>
</dbReference>
<feature type="domain" description="Acylphosphatase-like" evidence="10">
    <location>
        <begin position="19"/>
        <end position="105"/>
    </location>
</feature>
<dbReference type="Gene3D" id="3.90.870.50">
    <property type="match status" value="1"/>
</dbReference>
<dbReference type="InterPro" id="IPR041440">
    <property type="entry name" value="HypF_C"/>
</dbReference>
<sequence length="780" mass="85119">MTLQTIVSPLIPQPADSAAQLACFMGIVQGVGFRPFVYRLAIGYGLTGWVQNRVGAVYVHVEGDRACLNTFFQEIVVNAPGHASPLLHTLQDVPVRHYDNFAVLRSASESHGPITVPQDTYLCTACISEFNTPENPRYQYPFINCSHCGPRYSIITGMPYDRSNTSMTAFSLCTRCEAEYSDPTNRRFHAEPIACPTCGPKLTVKDHTGHDLGVESTSVVSFIAEQLTAGAIVAMKSVGGYHLLCDATNDTVVRQLRLKKNRLHKPFAVMYPEPQGNAVSTMLASDVSFTDDEWRTLCSDSRPVVLLPKRASSLLADDVAPALACHGVMLPCSALHRSVLDMVNRPLIATSANLSGEPVVINEQAAHKKLRGIADYYVHHDRPIVRPLDDSVIKTSAGALRPIRIGRGIAPLELTLPVAIDRPTLAVGAHQKNTVSLAWNDRLVVSPHIGDLTSVASQQLFDETITDLQRLYGVCAEVVVCDKHSGYASTRWAECSGLDVMRVQHHEAHASAWAFEYGVTEASVVFVWDGVGLGNDGHLWGGEVFYGTPGHWRRMVSFKPFTLQGAEQAGRAPWRSAAALCWQEGVLWPGLEHCDPDGWVHHAWQQSINCHSSSSAGRLFDAAAAFGLAVYTTTYEAQGPMMFESLVTDKPATISLPIVPVNDSFWQIDWAPLLPLLLDTQCSAKHKAEIFHASMAGVVSEVIGLLGPHFPFECVGLTGGVFQNQTLVSWIQDTTEDQVFKITLPQELPVNDGAISIGQIVEHIATSTCMCNALTTEMTE</sequence>
<keyword evidence="3 12" id="KW-0436">Ligase</keyword>
<comment type="caution">
    <text evidence="12">The sequence shown here is derived from an EMBL/GenBank/DDBJ whole genome shotgun (WGS) entry which is preliminary data.</text>
</comment>
<reference evidence="12 13" key="1">
    <citation type="submission" date="2022-12" db="EMBL/GenBank/DDBJ databases">
        <title>Dasania phycosphaerae sp. nov., isolated from particulate material of the south coast of Korea.</title>
        <authorList>
            <person name="Jiang Y."/>
        </authorList>
    </citation>
    <scope>NUCLEOTIDE SEQUENCE [LARGE SCALE GENOMIC DNA]</scope>
    <source>
        <strain evidence="12 13">GY-19</strain>
    </source>
</reference>
<feature type="active site" evidence="9">
    <location>
        <position position="52"/>
    </location>
</feature>
<dbReference type="PROSITE" id="PS51163">
    <property type="entry name" value="YRDC"/>
    <property type="match status" value="1"/>
</dbReference>
<evidence type="ECO:0000256" key="7">
    <source>
        <dbReference type="ARBA" id="ARBA00048220"/>
    </source>
</evidence>
<dbReference type="Proteomes" id="UP001069090">
    <property type="component" value="Unassembled WGS sequence"/>
</dbReference>
<protein>
    <recommendedName>
        <fullName evidence="8">Carbamoyltransferase HypF</fullName>
        <ecNumber evidence="8">6.2.-.-</ecNumber>
    </recommendedName>
</protein>
<dbReference type="PANTHER" id="PTHR42959">
    <property type="entry name" value="CARBAMOYLTRANSFERASE"/>
    <property type="match status" value="1"/>
</dbReference>
<dbReference type="InterPro" id="IPR006070">
    <property type="entry name" value="Sua5-like_dom"/>
</dbReference>
<dbReference type="PROSITE" id="PS51160">
    <property type="entry name" value="ACYLPHOSPHATASE_3"/>
    <property type="match status" value="1"/>
</dbReference>
<dbReference type="GO" id="GO:0003725">
    <property type="term" value="F:double-stranded RNA binding"/>
    <property type="evidence" value="ECO:0007669"/>
    <property type="project" value="InterPro"/>
</dbReference>
<comment type="catalytic activity">
    <reaction evidence="7 8">
        <text>C-terminal L-cysteinyl-[HypE protein] + carbamoyl phosphate + ATP + H2O = C-terminal S-carboxamide-L-cysteinyl-[HypE protein] + AMP + phosphate + diphosphate + H(+)</text>
        <dbReference type="Rhea" id="RHEA:55636"/>
        <dbReference type="Rhea" id="RHEA-COMP:14247"/>
        <dbReference type="Rhea" id="RHEA-COMP:14392"/>
        <dbReference type="ChEBI" id="CHEBI:15377"/>
        <dbReference type="ChEBI" id="CHEBI:15378"/>
        <dbReference type="ChEBI" id="CHEBI:30616"/>
        <dbReference type="ChEBI" id="CHEBI:33019"/>
        <dbReference type="ChEBI" id="CHEBI:43474"/>
        <dbReference type="ChEBI" id="CHEBI:58228"/>
        <dbReference type="ChEBI" id="CHEBI:76913"/>
        <dbReference type="ChEBI" id="CHEBI:139126"/>
        <dbReference type="ChEBI" id="CHEBI:456215"/>
    </reaction>
</comment>
<evidence type="ECO:0000256" key="2">
    <source>
        <dbReference type="ARBA" id="ARBA00008097"/>
    </source>
</evidence>
<dbReference type="Pfam" id="PF17788">
    <property type="entry name" value="HypF_C"/>
    <property type="match status" value="1"/>
</dbReference>
<dbReference type="PANTHER" id="PTHR42959:SF1">
    <property type="entry name" value="CARBAMOYLTRANSFERASE HYPF"/>
    <property type="match status" value="1"/>
</dbReference>
<dbReference type="InterPro" id="IPR011125">
    <property type="entry name" value="Znf_HypF"/>
</dbReference>
<dbReference type="GO" id="GO:0008270">
    <property type="term" value="F:zinc ion binding"/>
    <property type="evidence" value="ECO:0007669"/>
    <property type="project" value="UniProtKB-KW"/>
</dbReference>
<dbReference type="PIRSF" id="PIRSF006256">
    <property type="entry name" value="CMPcnvr_hdrg_mat"/>
    <property type="match status" value="1"/>
</dbReference>
<comment type="similarity">
    <text evidence="2 8">Belongs to the carbamoyltransferase HypF family.</text>
</comment>
<dbReference type="Pfam" id="PF22521">
    <property type="entry name" value="HypF_C_2"/>
    <property type="match status" value="1"/>
</dbReference>
<comment type="pathway">
    <text evidence="1 8">Protein modification; [NiFe] hydrogenase maturation.</text>
</comment>
<organism evidence="12 13">
    <name type="scientific">Dasania phycosphaerae</name>
    <dbReference type="NCBI Taxonomy" id="2950436"/>
    <lineage>
        <taxon>Bacteria</taxon>
        <taxon>Pseudomonadati</taxon>
        <taxon>Pseudomonadota</taxon>
        <taxon>Gammaproteobacteria</taxon>
        <taxon>Cellvibrionales</taxon>
        <taxon>Spongiibacteraceae</taxon>
        <taxon>Dasania</taxon>
    </lineage>
</organism>
<keyword evidence="9" id="KW-0378">Hydrolase</keyword>
<feature type="active site" evidence="9">
    <location>
        <position position="34"/>
    </location>
</feature>
<dbReference type="NCBIfam" id="TIGR00143">
    <property type="entry name" value="hypF"/>
    <property type="match status" value="1"/>
</dbReference>
<dbReference type="Gene3D" id="3.30.420.40">
    <property type="match status" value="1"/>
</dbReference>
<dbReference type="RefSeq" id="WP_258331980.1">
    <property type="nucleotide sequence ID" value="NZ_JAPTGG010000009.1"/>
</dbReference>
<dbReference type="InterPro" id="IPR055128">
    <property type="entry name" value="HypF_C_2"/>
</dbReference>
<comment type="function">
    <text evidence="8">Involved in the maturation of [NiFe] hydrogenases. Along with HypE, it catalyzes the synthesis of the CN ligands of the active site iron of [NiFe]-hydrogenases. HypF functions as a carbamoyl transferase using carbamoylphosphate as a substrate and transferring the carboxamido moiety in an ATP-dependent reaction to the thiolate of the C-terminal cysteine of HypE yielding a protein-S-carboxamide.</text>
</comment>
<evidence type="ECO:0000256" key="6">
    <source>
        <dbReference type="ARBA" id="ARBA00022833"/>
    </source>
</evidence>
<keyword evidence="4" id="KW-0479">Metal-binding</keyword>
<dbReference type="EC" id="6.2.-.-" evidence="8"/>
<feature type="domain" description="YrdC-like" evidence="11">
    <location>
        <begin position="217"/>
        <end position="408"/>
    </location>
</feature>
<proteinExistence type="inferred from homology"/>
<dbReference type="GO" id="GO:0016743">
    <property type="term" value="F:carboxyl- or carbamoyltransferase activity"/>
    <property type="evidence" value="ECO:0007669"/>
    <property type="project" value="UniProtKB-UniRule"/>
</dbReference>
<evidence type="ECO:0000256" key="5">
    <source>
        <dbReference type="ARBA" id="ARBA00022771"/>
    </source>
</evidence>
<dbReference type="InterPro" id="IPR001792">
    <property type="entry name" value="Acylphosphatase-like_dom"/>
</dbReference>
<evidence type="ECO:0000256" key="8">
    <source>
        <dbReference type="PIRNR" id="PIRNR006256"/>
    </source>
</evidence>
<evidence type="ECO:0000313" key="12">
    <source>
        <dbReference type="EMBL" id="MCZ0865833.1"/>
    </source>
</evidence>
<evidence type="ECO:0000256" key="3">
    <source>
        <dbReference type="ARBA" id="ARBA00022598"/>
    </source>
</evidence>
<accession>A0A9J6RNE0</accession>
<dbReference type="SUPFAM" id="SSF55821">
    <property type="entry name" value="YrdC/RibB"/>
    <property type="match status" value="1"/>
</dbReference>
<evidence type="ECO:0000256" key="1">
    <source>
        <dbReference type="ARBA" id="ARBA00004711"/>
    </source>
</evidence>
<dbReference type="Pfam" id="PF00708">
    <property type="entry name" value="Acylphosphatase"/>
    <property type="match status" value="1"/>
</dbReference>
<keyword evidence="6" id="KW-0862">Zinc</keyword>
<evidence type="ECO:0000259" key="10">
    <source>
        <dbReference type="PROSITE" id="PS51160"/>
    </source>
</evidence>
<dbReference type="Pfam" id="PF01300">
    <property type="entry name" value="Sua5_yciO_yrdC"/>
    <property type="match status" value="1"/>
</dbReference>
<evidence type="ECO:0000313" key="13">
    <source>
        <dbReference type="Proteomes" id="UP001069090"/>
    </source>
</evidence>
<dbReference type="Pfam" id="PF07503">
    <property type="entry name" value="zf-HYPF"/>
    <property type="match status" value="2"/>
</dbReference>
<dbReference type="Gene3D" id="3.30.110.120">
    <property type="match status" value="1"/>
</dbReference>
<evidence type="ECO:0000256" key="9">
    <source>
        <dbReference type="PROSITE-ProRule" id="PRU00520"/>
    </source>
</evidence>
<evidence type="ECO:0000256" key="4">
    <source>
        <dbReference type="ARBA" id="ARBA00022723"/>
    </source>
</evidence>